<evidence type="ECO:0000256" key="2">
    <source>
        <dbReference type="SAM" id="SignalP"/>
    </source>
</evidence>
<feature type="chain" id="PRO_5045039577" description="DUF1176 domain-containing protein" evidence="2">
    <location>
        <begin position="24"/>
        <end position="362"/>
    </location>
</feature>
<dbReference type="InterPro" id="IPR009560">
    <property type="entry name" value="DUF1176"/>
</dbReference>
<evidence type="ECO:0000313" key="3">
    <source>
        <dbReference type="EMBL" id="GGB91378.1"/>
    </source>
</evidence>
<protein>
    <recommendedName>
        <fullName evidence="5">DUF1176 domain-containing protein</fullName>
    </recommendedName>
</protein>
<dbReference type="Proteomes" id="UP000622638">
    <property type="component" value="Unassembled WGS sequence"/>
</dbReference>
<feature type="region of interest" description="Disordered" evidence="1">
    <location>
        <begin position="226"/>
        <end position="247"/>
    </location>
</feature>
<feature type="signal peptide" evidence="2">
    <location>
        <begin position="1"/>
        <end position="23"/>
    </location>
</feature>
<sequence>MIRRLHGIVLMAIMGTVALPAAAAPPHLVFTHKDWHLVCDNTRTCRAAGYSVQDGESAVASVLLTRQAGPGQPVSIELKILPDDAVPATAAASGLTMRVGERAYGSVLPDARTMRRNLSPQQTEAFLAALLGDEAPAWSGAGGNWQVSTAGANAVLLKMDEFQGRVGTPGALVRKGSMPESGVLSALAPPLVQVPALAPARGERLLPAAVTTALLPRLRQQVGEDGCDMLEHPQPDDEEEDGPPRLAVSPLSNGKLLVSTLCYRAAYNAGTAYWVIDARPPYRPQLVTTRGSYYQQGVLEMYHKGRGLGDCWESEQWAWDGRRFVQTRIADGGPCRGVPGGWDLPTFVATVRHAGGQRETQQ</sequence>
<dbReference type="EMBL" id="BMKG01000003">
    <property type="protein sequence ID" value="GGB91378.1"/>
    <property type="molecule type" value="Genomic_DNA"/>
</dbReference>
<dbReference type="RefSeq" id="WP_170300161.1">
    <property type="nucleotide sequence ID" value="NZ_BMKG01000003.1"/>
</dbReference>
<name>A0ABQ1KC24_9BURK</name>
<comment type="caution">
    <text evidence="3">The sequence shown here is derived from an EMBL/GenBank/DDBJ whole genome shotgun (WGS) entry which is preliminary data.</text>
</comment>
<keyword evidence="2" id="KW-0732">Signal</keyword>
<reference evidence="4" key="1">
    <citation type="journal article" date="2019" name="Int. J. Syst. Evol. Microbiol.">
        <title>The Global Catalogue of Microorganisms (GCM) 10K type strain sequencing project: providing services to taxonomists for standard genome sequencing and annotation.</title>
        <authorList>
            <consortium name="The Broad Institute Genomics Platform"/>
            <consortium name="The Broad Institute Genome Sequencing Center for Infectious Disease"/>
            <person name="Wu L."/>
            <person name="Ma J."/>
        </authorList>
    </citation>
    <scope>NUCLEOTIDE SEQUENCE [LARGE SCALE GENOMIC DNA]</scope>
    <source>
        <strain evidence="4">CGMCC 1.15931</strain>
    </source>
</reference>
<organism evidence="3 4">
    <name type="scientific">Pseudoduganella buxea</name>
    <dbReference type="NCBI Taxonomy" id="1949069"/>
    <lineage>
        <taxon>Bacteria</taxon>
        <taxon>Pseudomonadati</taxon>
        <taxon>Pseudomonadota</taxon>
        <taxon>Betaproteobacteria</taxon>
        <taxon>Burkholderiales</taxon>
        <taxon>Oxalobacteraceae</taxon>
        <taxon>Telluria group</taxon>
        <taxon>Pseudoduganella</taxon>
    </lineage>
</organism>
<proteinExistence type="predicted"/>
<evidence type="ECO:0000313" key="4">
    <source>
        <dbReference type="Proteomes" id="UP000622638"/>
    </source>
</evidence>
<gene>
    <name evidence="3" type="primary">rpfI</name>
    <name evidence="3" type="ORF">GCM10011572_11800</name>
</gene>
<evidence type="ECO:0000256" key="1">
    <source>
        <dbReference type="SAM" id="MobiDB-lite"/>
    </source>
</evidence>
<accession>A0ABQ1KC24</accession>
<evidence type="ECO:0008006" key="5">
    <source>
        <dbReference type="Google" id="ProtNLM"/>
    </source>
</evidence>
<keyword evidence="4" id="KW-1185">Reference proteome</keyword>
<dbReference type="Pfam" id="PF06674">
    <property type="entry name" value="DUF1176"/>
    <property type="match status" value="1"/>
</dbReference>